<protein>
    <submittedName>
        <fullName evidence="7">Response regulator receiver domain protein,tetratricopeptide repeat protein</fullName>
    </submittedName>
</protein>
<dbReference type="InterPro" id="IPR011006">
    <property type="entry name" value="CheY-like_superfamily"/>
</dbReference>
<comment type="caution">
    <text evidence="3">Lacks conserved residue(s) required for the propagation of feature annotation.</text>
</comment>
<dbReference type="SUPFAM" id="SSF52172">
    <property type="entry name" value="CheY-like"/>
    <property type="match status" value="1"/>
</dbReference>
<dbReference type="Pfam" id="PF13414">
    <property type="entry name" value="TPR_11"/>
    <property type="match status" value="1"/>
</dbReference>
<feature type="domain" description="Response regulatory" evidence="6">
    <location>
        <begin position="21"/>
        <end position="143"/>
    </location>
</feature>
<feature type="region of interest" description="Disordered" evidence="5">
    <location>
        <begin position="442"/>
        <end position="474"/>
    </location>
</feature>
<dbReference type="AlphaFoldDB" id="M5Q1V7"/>
<feature type="compositionally biased region" description="Basic and acidic residues" evidence="5">
    <location>
        <begin position="463"/>
        <end position="474"/>
    </location>
</feature>
<dbReference type="Proteomes" id="UP000011922">
    <property type="component" value="Unassembled WGS sequence"/>
</dbReference>
<evidence type="ECO:0000259" key="6">
    <source>
        <dbReference type="PROSITE" id="PS50110"/>
    </source>
</evidence>
<feature type="repeat" description="TPR" evidence="4">
    <location>
        <begin position="328"/>
        <end position="361"/>
    </location>
</feature>
<comment type="caution">
    <text evidence="7">The sequence shown here is derived from an EMBL/GenBank/DDBJ whole genome shotgun (WGS) entry which is preliminary data.</text>
</comment>
<dbReference type="RefSeq" id="WP_005987310.1">
    <property type="nucleotide sequence ID" value="NZ_AOSV01000025.1"/>
</dbReference>
<evidence type="ECO:0000313" key="7">
    <source>
        <dbReference type="EMBL" id="EMG36893.1"/>
    </source>
</evidence>
<keyword evidence="1" id="KW-0677">Repeat</keyword>
<dbReference type="Pfam" id="PF13432">
    <property type="entry name" value="TPR_16"/>
    <property type="match status" value="1"/>
</dbReference>
<feature type="compositionally biased region" description="Basic and acidic residues" evidence="5">
    <location>
        <begin position="442"/>
        <end position="451"/>
    </location>
</feature>
<dbReference type="PATRIC" id="fig|1262666.3.peg.2350"/>
<dbReference type="PANTHER" id="PTHR45586">
    <property type="entry name" value="TPR REPEAT-CONTAINING PROTEIN PA4667"/>
    <property type="match status" value="1"/>
</dbReference>
<dbReference type="Gene3D" id="1.25.40.10">
    <property type="entry name" value="Tetratricopeptide repeat domain"/>
    <property type="match status" value="1"/>
</dbReference>
<reference evidence="7 8" key="1">
    <citation type="journal article" date="2013" name="Genome Announc.">
        <title>Draft Genome Sequence for Desulfovibrio africanus Strain PCS.</title>
        <authorList>
            <person name="Brown S.D."/>
            <person name="Utturkar S.M."/>
            <person name="Arkin A.P."/>
            <person name="Deutschbauer A.M."/>
            <person name="Elias D.A."/>
            <person name="Hazen T.C."/>
            <person name="Chakraborty R."/>
        </authorList>
    </citation>
    <scope>NUCLEOTIDE SEQUENCE [LARGE SCALE GENOMIC DNA]</scope>
    <source>
        <strain evidence="7 8">PCS</strain>
    </source>
</reference>
<dbReference type="Gene3D" id="3.40.50.2300">
    <property type="match status" value="1"/>
</dbReference>
<dbReference type="PROSITE" id="PS50293">
    <property type="entry name" value="TPR_REGION"/>
    <property type="match status" value="1"/>
</dbReference>
<evidence type="ECO:0000256" key="1">
    <source>
        <dbReference type="ARBA" id="ARBA00022737"/>
    </source>
</evidence>
<dbReference type="Pfam" id="PF13181">
    <property type="entry name" value="TPR_8"/>
    <property type="match status" value="1"/>
</dbReference>
<evidence type="ECO:0000256" key="4">
    <source>
        <dbReference type="PROSITE-ProRule" id="PRU00339"/>
    </source>
</evidence>
<dbReference type="InterPro" id="IPR011990">
    <property type="entry name" value="TPR-like_helical_dom_sf"/>
</dbReference>
<dbReference type="InterPro" id="IPR051012">
    <property type="entry name" value="CellSynth/LPSAsmb/PSIAsmb"/>
</dbReference>
<accession>M5Q1V7</accession>
<gene>
    <name evidence="7" type="ORF">PCS_02313</name>
</gene>
<evidence type="ECO:0000256" key="5">
    <source>
        <dbReference type="SAM" id="MobiDB-lite"/>
    </source>
</evidence>
<proteinExistence type="predicted"/>
<dbReference type="PROSITE" id="PS50110">
    <property type="entry name" value="RESPONSE_REGULATORY"/>
    <property type="match status" value="1"/>
</dbReference>
<dbReference type="OrthoDB" id="5469194at2"/>
<dbReference type="SMART" id="SM00028">
    <property type="entry name" value="TPR"/>
    <property type="match status" value="5"/>
</dbReference>
<dbReference type="InterPro" id="IPR001789">
    <property type="entry name" value="Sig_transdc_resp-reg_receiver"/>
</dbReference>
<dbReference type="EMBL" id="AOSV01000025">
    <property type="protein sequence ID" value="EMG36893.1"/>
    <property type="molecule type" value="Genomic_DNA"/>
</dbReference>
<dbReference type="InterPro" id="IPR019734">
    <property type="entry name" value="TPR_rpt"/>
</dbReference>
<dbReference type="PANTHER" id="PTHR45586:SF1">
    <property type="entry name" value="LIPOPOLYSACCHARIDE ASSEMBLY PROTEIN B"/>
    <property type="match status" value="1"/>
</dbReference>
<evidence type="ECO:0000313" key="8">
    <source>
        <dbReference type="Proteomes" id="UP000011922"/>
    </source>
</evidence>
<feature type="repeat" description="TPR" evidence="4">
    <location>
        <begin position="400"/>
        <end position="433"/>
    </location>
</feature>
<organism evidence="7 8">
    <name type="scientific">Desulfocurvibacter africanus PCS</name>
    <dbReference type="NCBI Taxonomy" id="1262666"/>
    <lineage>
        <taxon>Bacteria</taxon>
        <taxon>Pseudomonadati</taxon>
        <taxon>Thermodesulfobacteriota</taxon>
        <taxon>Desulfovibrionia</taxon>
        <taxon>Desulfovibrionales</taxon>
        <taxon>Desulfovibrionaceae</taxon>
        <taxon>Desulfocurvibacter</taxon>
    </lineage>
</organism>
<dbReference type="GO" id="GO:0000160">
    <property type="term" value="P:phosphorelay signal transduction system"/>
    <property type="evidence" value="ECO:0007669"/>
    <property type="project" value="InterPro"/>
</dbReference>
<evidence type="ECO:0000256" key="2">
    <source>
        <dbReference type="ARBA" id="ARBA00022803"/>
    </source>
</evidence>
<dbReference type="PROSITE" id="PS50005">
    <property type="entry name" value="TPR"/>
    <property type="match status" value="2"/>
</dbReference>
<evidence type="ECO:0000256" key="3">
    <source>
        <dbReference type="PROSITE-ProRule" id="PRU00169"/>
    </source>
</evidence>
<keyword evidence="2 4" id="KW-0802">TPR repeat</keyword>
<sequence>MEVLTRLAQPVQNFVLQENGLFLLLTKDAGFLNVFTRTVVQALALKPVCCRIHTSAEDAMKAIGQLAARDRKLVLLVEREIEGISHIQLIKHVKLFFPLVRIILLTREIQEDLLILLHELGTDSVITKPIGERALAEKLANAIRPMGKLGDLLEKGKSHLLRGNTSMAMTLGEEALRHKPDSPSALMLVGDALRAMERHEDALSAYAEAHHSAELYLEPIKRLIQTYSELGDSVKELEYLERLDRLSPLNVERKVQIGGLKLKLGNLSAADREFGKAVKLTTDQAMSLISGLSRNIAEQCMAQAPELAERYLRYSLEAKQKILSRSDMETFNALGLVLRMQGKWREAVTEYRKALDIAPEDEVIRYNLALAFMDGDEYANAAAEVERALVANGEFGQDSDTVCYNLGHVFWRAGNLPMAMFYFTQTLKLNPDHEEAAMMARKLADEGHVGEPEELTAGIPDPNESKEPETSSDE</sequence>
<dbReference type="SUPFAM" id="SSF48452">
    <property type="entry name" value="TPR-like"/>
    <property type="match status" value="1"/>
</dbReference>
<name>M5Q1V7_DESAF</name>